<dbReference type="RefSeq" id="WP_199756050.1">
    <property type="nucleotide sequence ID" value="NZ_RSCK01000226.1"/>
</dbReference>
<name>A0AB37U894_9CYAN</name>
<evidence type="ECO:0000313" key="2">
    <source>
        <dbReference type="Proteomes" id="UP000282574"/>
    </source>
</evidence>
<proteinExistence type="predicted"/>
<gene>
    <name evidence="1" type="ORF">DSM107010_72490</name>
</gene>
<dbReference type="Proteomes" id="UP000282574">
    <property type="component" value="Unassembled WGS sequence"/>
</dbReference>
<evidence type="ECO:0008006" key="3">
    <source>
        <dbReference type="Google" id="ProtNLM"/>
    </source>
</evidence>
<protein>
    <recommendedName>
        <fullName evidence="3">Group II intron maturase-specific domain-containing protein</fullName>
    </recommendedName>
</protein>
<comment type="caution">
    <text evidence="1">The sequence shown here is derived from an EMBL/GenBank/DDBJ whole genome shotgun (WGS) entry which is preliminary data.</text>
</comment>
<accession>A0AB37U894</accession>
<organism evidence="1 2">
    <name type="scientific">Chroococcidiopsis cubana SAG 39.79</name>
    <dbReference type="NCBI Taxonomy" id="388085"/>
    <lineage>
        <taxon>Bacteria</taxon>
        <taxon>Bacillati</taxon>
        <taxon>Cyanobacteriota</taxon>
        <taxon>Cyanophyceae</taxon>
        <taxon>Chroococcidiopsidales</taxon>
        <taxon>Chroococcidiopsidaceae</taxon>
        <taxon>Chroococcidiopsis</taxon>
    </lineage>
</organism>
<sequence>MCYWKQWRRPRTRIANLLKLGTSQRHAILTGISRKGYWRLSKTLATQTGMTNEWLEQQGLLSIRQLWMRVQGYA</sequence>
<reference evidence="1 2" key="1">
    <citation type="journal article" date="2019" name="Genome Biol. Evol.">
        <title>Day and night: Metabolic profiles and evolutionary relationships of six axenic non-marine cyanobacteria.</title>
        <authorList>
            <person name="Will S.E."/>
            <person name="Henke P."/>
            <person name="Boedeker C."/>
            <person name="Huang S."/>
            <person name="Brinkmann H."/>
            <person name="Rohde M."/>
            <person name="Jarek M."/>
            <person name="Friedl T."/>
            <person name="Seufert S."/>
            <person name="Schumacher M."/>
            <person name="Overmann J."/>
            <person name="Neumann-Schaal M."/>
            <person name="Petersen J."/>
        </authorList>
    </citation>
    <scope>NUCLEOTIDE SEQUENCE [LARGE SCALE GENOMIC DNA]</scope>
    <source>
        <strain evidence="1 2">SAG 39.79</strain>
    </source>
</reference>
<dbReference type="EMBL" id="RSCK01000226">
    <property type="protein sequence ID" value="RUS93584.1"/>
    <property type="molecule type" value="Genomic_DNA"/>
</dbReference>
<dbReference type="AlphaFoldDB" id="A0AB37U894"/>
<evidence type="ECO:0000313" key="1">
    <source>
        <dbReference type="EMBL" id="RUS93584.1"/>
    </source>
</evidence>
<keyword evidence="2" id="KW-1185">Reference proteome</keyword>